<dbReference type="PRINTS" id="PR00723">
    <property type="entry name" value="SUBTILISIN"/>
</dbReference>
<feature type="active site" description="Charge relay system" evidence="5">
    <location>
        <position position="570"/>
    </location>
</feature>
<evidence type="ECO:0000256" key="1">
    <source>
        <dbReference type="ARBA" id="ARBA00011073"/>
    </source>
</evidence>
<evidence type="ECO:0000259" key="9">
    <source>
        <dbReference type="Pfam" id="PF00082"/>
    </source>
</evidence>
<keyword evidence="8" id="KW-0732">Signal</keyword>
<dbReference type="PROSITE" id="PS00136">
    <property type="entry name" value="SUBTILASE_ASP"/>
    <property type="match status" value="1"/>
</dbReference>
<comment type="similarity">
    <text evidence="1 5 6">Belongs to the peptidase S8 family.</text>
</comment>
<keyword evidence="12" id="KW-1185">Reference proteome</keyword>
<dbReference type="Gene3D" id="2.60.120.380">
    <property type="match status" value="1"/>
</dbReference>
<evidence type="ECO:0000313" key="12">
    <source>
        <dbReference type="Proteomes" id="UP001596203"/>
    </source>
</evidence>
<reference evidence="12" key="1">
    <citation type="journal article" date="2019" name="Int. J. Syst. Evol. Microbiol.">
        <title>The Global Catalogue of Microorganisms (GCM) 10K type strain sequencing project: providing services to taxonomists for standard genome sequencing and annotation.</title>
        <authorList>
            <consortium name="The Broad Institute Genomics Platform"/>
            <consortium name="The Broad Institute Genome Sequencing Center for Infectious Disease"/>
            <person name="Wu L."/>
            <person name="Ma J."/>
        </authorList>
    </citation>
    <scope>NUCLEOTIDE SEQUENCE [LARGE SCALE GENOMIC DNA]</scope>
    <source>
        <strain evidence="12">ZS-35-S2</strain>
    </source>
</reference>
<feature type="domain" description="Peptidase C-terminal archaeal/bacterial" evidence="10">
    <location>
        <begin position="938"/>
        <end position="1005"/>
    </location>
</feature>
<dbReference type="InterPro" id="IPR000209">
    <property type="entry name" value="Peptidase_S8/S53_dom"/>
</dbReference>
<feature type="compositionally biased region" description="Low complexity" evidence="7">
    <location>
        <begin position="143"/>
        <end position="158"/>
    </location>
</feature>
<keyword evidence="2 5" id="KW-0645">Protease</keyword>
<accession>A0ABW1K1T8</accession>
<keyword evidence="4 5" id="KW-0720">Serine protease</keyword>
<dbReference type="Proteomes" id="UP001596203">
    <property type="component" value="Unassembled WGS sequence"/>
</dbReference>
<comment type="caution">
    <text evidence="11">The sequence shown here is derived from an EMBL/GenBank/DDBJ whole genome shotgun (WGS) entry which is preliminary data.</text>
</comment>
<dbReference type="Gene3D" id="3.40.50.200">
    <property type="entry name" value="Peptidase S8/S53 domain"/>
    <property type="match status" value="2"/>
</dbReference>
<dbReference type="RefSeq" id="WP_377416479.1">
    <property type="nucleotide sequence ID" value="NZ_JBHSPR010000001.1"/>
</dbReference>
<keyword evidence="3 5" id="KW-0378">Hydrolase</keyword>
<dbReference type="PROSITE" id="PS00138">
    <property type="entry name" value="SUBTILASE_SER"/>
    <property type="match status" value="1"/>
</dbReference>
<dbReference type="Pfam" id="PF00082">
    <property type="entry name" value="Peptidase_S8"/>
    <property type="match status" value="1"/>
</dbReference>
<evidence type="ECO:0000259" key="10">
    <source>
        <dbReference type="Pfam" id="PF04151"/>
    </source>
</evidence>
<dbReference type="InterPro" id="IPR023827">
    <property type="entry name" value="Peptidase_S8_Asp-AS"/>
</dbReference>
<dbReference type="Pfam" id="PF04151">
    <property type="entry name" value="PPC"/>
    <property type="match status" value="1"/>
</dbReference>
<evidence type="ECO:0000256" key="2">
    <source>
        <dbReference type="ARBA" id="ARBA00022670"/>
    </source>
</evidence>
<dbReference type="EMBL" id="JBHSPR010000001">
    <property type="protein sequence ID" value="MFC6014908.1"/>
    <property type="molecule type" value="Genomic_DNA"/>
</dbReference>
<evidence type="ECO:0000256" key="5">
    <source>
        <dbReference type="PROSITE-ProRule" id="PRU01240"/>
    </source>
</evidence>
<organism evidence="11 12">
    <name type="scientific">Plantactinospora solaniradicis</name>
    <dbReference type="NCBI Taxonomy" id="1723736"/>
    <lineage>
        <taxon>Bacteria</taxon>
        <taxon>Bacillati</taxon>
        <taxon>Actinomycetota</taxon>
        <taxon>Actinomycetes</taxon>
        <taxon>Micromonosporales</taxon>
        <taxon>Micromonosporaceae</taxon>
        <taxon>Plantactinospora</taxon>
    </lineage>
</organism>
<sequence length="1087" mass="113262">MSRSRAWRRRTSAGLLASVVVLGSLTVAGGAGPASADPTAGPEAQKTSSAESLGPRDLELLTEAKSRDEPRVTLLIATDEGESAGVVAALRKLGGTIATRVDEVGYLRTSVPTSAVLAAASIAGVAAVDLDDKIEMPVPEPTPARTAARTRAAVAGPGPDTPAANPYMPTHEIGAVDFKAAHPTWDGRGVTIGILDTGVDLGHPALQTTSTGERKIVDWFTATHPFADGDGTWRIMRDTVTGPSFSYAGGTWTAPAGTYRINRFAEAITAGSPPAGDINRDGDTTDLFGILYDPASNDIRVDANQNLNFTDDAVMRPYGERYDIGQFGSDNPGTPVREQVPFVVEFREDVDTTSGGLPGTYDFVNIGLVEDEHGSHVAGITAANDMFGNPNLDGGAPGAKLVSARACVWGGGCSYAALTDGLTDLVVNRGVDVVNVSIGGLGQLNDGSDLRAELYTRLIRDFGVQLVFSAGNSGPGINTIGDPSTVTDVISVAAAISQETYLANYGSETRTPYQLLYFSSRGPLENGGFKPNITGPGAAISTTPTWLPGNPVAEAGYPLPPGYQMANGTSMSSPQVTGGLALLLSAAKANGKEVSPAALRRAVYSSASWIDGVPAHGQGNGQLNVPGAWELLAGAPIETRDYTVSAPVCTPLSDHLATPDRGTGIYNRCAITEGGQRANVMRKYTVKLTRTSGPKKDIKHAVRWIGNANVYRNAPKNLILPLNKTVTFTVEVKAGEGVHSAIMEVDDPATPAVDFEFLNTVAIANVPKKKDFSFSAGGNVDRNLFRSYFVTVPEGAGSLQVNLTGIAPGSQTRFIAIDPYGVPMDDNASTACFTNFSDAAVCKPEERSYDNPTPGIWEIEVESRRTSPLLENPYQVQARVQGVAVDPPTLELPSVVAGQSTPVSWQLDNEFGPVTVTGTGGPLGSAVNSRPSIAQGGVLVYEVTVPAGASRFDVAIGNTSDIGADLDLYVFKDGVRVAYDADGDSEEVVSLANPAAGVYEIEVDGYSVPAGTTEFDYRDSFLSPALGSLSAPPTYTSLAYGGGTVINGSVTAQAAPAAGRQLFGELRVVTVEGAVVGNAIVTISAVN</sequence>
<evidence type="ECO:0000256" key="3">
    <source>
        <dbReference type="ARBA" id="ARBA00022801"/>
    </source>
</evidence>
<feature type="region of interest" description="Disordered" evidence="7">
    <location>
        <begin position="137"/>
        <end position="162"/>
    </location>
</feature>
<evidence type="ECO:0000256" key="4">
    <source>
        <dbReference type="ARBA" id="ARBA00022825"/>
    </source>
</evidence>
<dbReference type="InterPro" id="IPR036852">
    <property type="entry name" value="Peptidase_S8/S53_dom_sf"/>
</dbReference>
<evidence type="ECO:0000256" key="7">
    <source>
        <dbReference type="SAM" id="MobiDB-lite"/>
    </source>
</evidence>
<evidence type="ECO:0000256" key="8">
    <source>
        <dbReference type="SAM" id="SignalP"/>
    </source>
</evidence>
<dbReference type="InterPro" id="IPR007280">
    <property type="entry name" value="Peptidase_C_arc/bac"/>
</dbReference>
<feature type="active site" description="Charge relay system" evidence="5">
    <location>
        <position position="373"/>
    </location>
</feature>
<evidence type="ECO:0000256" key="6">
    <source>
        <dbReference type="RuleBase" id="RU003355"/>
    </source>
</evidence>
<feature type="active site" description="Charge relay system" evidence="5">
    <location>
        <position position="196"/>
    </location>
</feature>
<feature type="chain" id="PRO_5046950566" evidence="8">
    <location>
        <begin position="37"/>
        <end position="1087"/>
    </location>
</feature>
<dbReference type="PROSITE" id="PS51892">
    <property type="entry name" value="SUBTILASE"/>
    <property type="match status" value="1"/>
</dbReference>
<evidence type="ECO:0000313" key="11">
    <source>
        <dbReference type="EMBL" id="MFC6014908.1"/>
    </source>
</evidence>
<protein>
    <submittedName>
        <fullName evidence="11">S8 family serine peptidase</fullName>
    </submittedName>
</protein>
<dbReference type="InterPro" id="IPR015500">
    <property type="entry name" value="Peptidase_S8_subtilisin-rel"/>
</dbReference>
<gene>
    <name evidence="11" type="ORF">ACFP2T_01685</name>
</gene>
<name>A0ABW1K1T8_9ACTN</name>
<feature type="signal peptide" evidence="8">
    <location>
        <begin position="1"/>
        <end position="36"/>
    </location>
</feature>
<feature type="domain" description="Peptidase S8/S53" evidence="9">
    <location>
        <begin position="187"/>
        <end position="621"/>
    </location>
</feature>
<feature type="region of interest" description="Disordered" evidence="7">
    <location>
        <begin position="31"/>
        <end position="57"/>
    </location>
</feature>
<dbReference type="PANTHER" id="PTHR43806">
    <property type="entry name" value="PEPTIDASE S8"/>
    <property type="match status" value="1"/>
</dbReference>
<dbReference type="PANTHER" id="PTHR43806:SF11">
    <property type="entry name" value="CEREVISIN-RELATED"/>
    <property type="match status" value="1"/>
</dbReference>
<dbReference type="SUPFAM" id="SSF52743">
    <property type="entry name" value="Subtilisin-like"/>
    <property type="match status" value="1"/>
</dbReference>
<dbReference type="InterPro" id="IPR050131">
    <property type="entry name" value="Peptidase_S8_subtilisin-like"/>
</dbReference>
<proteinExistence type="inferred from homology"/>
<dbReference type="InterPro" id="IPR023828">
    <property type="entry name" value="Peptidase_S8_Ser-AS"/>
</dbReference>